<name>A0A0N4VGN1_ENTVE</name>
<proteinExistence type="predicted"/>
<dbReference type="Gene3D" id="1.10.20.10">
    <property type="entry name" value="Histone, subunit A"/>
    <property type="match status" value="1"/>
</dbReference>
<dbReference type="Proteomes" id="UP000274131">
    <property type="component" value="Unassembled WGS sequence"/>
</dbReference>
<sequence length="84" mass="9605">MPLNVIERTCQVSQHRGSEVIEAKDVEYVLDKYFKIPHFPKGNGIAELLKGENEGPYAEKRSKHADFTAHNQRLSVINKTIKKI</sequence>
<dbReference type="WBParaSite" id="EVEC_0000996301-mRNA-1">
    <property type="protein sequence ID" value="EVEC_0000996301-mRNA-1"/>
    <property type="gene ID" value="EVEC_0000996301"/>
</dbReference>
<dbReference type="AlphaFoldDB" id="A0A0N4VGN1"/>
<dbReference type="OrthoDB" id="2193432at2759"/>
<dbReference type="EMBL" id="UXUI01009966">
    <property type="protein sequence ID" value="VDD94576.1"/>
    <property type="molecule type" value="Genomic_DNA"/>
</dbReference>
<evidence type="ECO:0000313" key="3">
    <source>
        <dbReference type="WBParaSite" id="EVEC_0000996301-mRNA-1"/>
    </source>
</evidence>
<reference evidence="1 2" key="2">
    <citation type="submission" date="2018-10" db="EMBL/GenBank/DDBJ databases">
        <authorList>
            <consortium name="Pathogen Informatics"/>
        </authorList>
    </citation>
    <scope>NUCLEOTIDE SEQUENCE [LARGE SCALE GENOMIC DNA]</scope>
</reference>
<accession>A0A0N4VGN1</accession>
<protein>
    <submittedName>
        <fullName evidence="3">TFIID_20kDa domain-containing protein</fullName>
    </submittedName>
</protein>
<gene>
    <name evidence="1" type="ORF">EVEC_LOCUS9327</name>
</gene>
<evidence type="ECO:0000313" key="1">
    <source>
        <dbReference type="EMBL" id="VDD94576.1"/>
    </source>
</evidence>
<reference evidence="3" key="1">
    <citation type="submission" date="2017-02" db="UniProtKB">
        <authorList>
            <consortium name="WormBaseParasite"/>
        </authorList>
    </citation>
    <scope>IDENTIFICATION</scope>
</reference>
<keyword evidence="2" id="KW-1185">Reference proteome</keyword>
<organism evidence="3">
    <name type="scientific">Enterobius vermicularis</name>
    <name type="common">Human pinworm</name>
    <dbReference type="NCBI Taxonomy" id="51028"/>
    <lineage>
        <taxon>Eukaryota</taxon>
        <taxon>Metazoa</taxon>
        <taxon>Ecdysozoa</taxon>
        <taxon>Nematoda</taxon>
        <taxon>Chromadorea</taxon>
        <taxon>Rhabditida</taxon>
        <taxon>Spirurina</taxon>
        <taxon>Oxyuridomorpha</taxon>
        <taxon>Oxyuroidea</taxon>
        <taxon>Oxyuridae</taxon>
        <taxon>Enterobius</taxon>
    </lineage>
</organism>
<dbReference type="STRING" id="51028.A0A0N4VGN1"/>
<dbReference type="GO" id="GO:0046982">
    <property type="term" value="F:protein heterodimerization activity"/>
    <property type="evidence" value="ECO:0007669"/>
    <property type="project" value="InterPro"/>
</dbReference>
<dbReference type="InterPro" id="IPR009072">
    <property type="entry name" value="Histone-fold"/>
</dbReference>
<evidence type="ECO:0000313" key="2">
    <source>
        <dbReference type="Proteomes" id="UP000274131"/>
    </source>
</evidence>